<gene>
    <name evidence="10" type="ORF">AKO1_001767</name>
</gene>
<comment type="similarity">
    <text evidence="2">Belongs to the small GTPase superfamily. Rho family.</text>
</comment>
<organism evidence="10 11">
    <name type="scientific">Acrasis kona</name>
    <dbReference type="NCBI Taxonomy" id="1008807"/>
    <lineage>
        <taxon>Eukaryota</taxon>
        <taxon>Discoba</taxon>
        <taxon>Heterolobosea</taxon>
        <taxon>Tetramitia</taxon>
        <taxon>Eutetramitia</taxon>
        <taxon>Acrasidae</taxon>
        <taxon>Acrasis</taxon>
    </lineage>
</organism>
<dbReference type="GO" id="GO:0007264">
    <property type="term" value="P:small GTPase-mediated signal transduction"/>
    <property type="evidence" value="ECO:0007669"/>
    <property type="project" value="InterPro"/>
</dbReference>
<dbReference type="GO" id="GO:0005525">
    <property type="term" value="F:GTP binding"/>
    <property type="evidence" value="ECO:0007669"/>
    <property type="project" value="UniProtKB-KW"/>
</dbReference>
<evidence type="ECO:0000256" key="2">
    <source>
        <dbReference type="ARBA" id="ARBA00010142"/>
    </source>
</evidence>
<keyword evidence="7" id="KW-0472">Membrane</keyword>
<dbReference type="GO" id="GO:0005886">
    <property type="term" value="C:plasma membrane"/>
    <property type="evidence" value="ECO:0007669"/>
    <property type="project" value="UniProtKB-SubCell"/>
</dbReference>
<evidence type="ECO:0000313" key="11">
    <source>
        <dbReference type="Proteomes" id="UP001431209"/>
    </source>
</evidence>
<dbReference type="PRINTS" id="PR00449">
    <property type="entry name" value="RASTRNSFRMNG"/>
</dbReference>
<evidence type="ECO:0000256" key="1">
    <source>
        <dbReference type="ARBA" id="ARBA00004342"/>
    </source>
</evidence>
<evidence type="ECO:0000256" key="5">
    <source>
        <dbReference type="ARBA" id="ARBA00022741"/>
    </source>
</evidence>
<keyword evidence="3" id="KW-1003">Cell membrane</keyword>
<dbReference type="InterPro" id="IPR003578">
    <property type="entry name" value="Small_GTPase_Rho"/>
</dbReference>
<keyword evidence="8" id="KW-0449">Lipoprotein</keyword>
<dbReference type="InterPro" id="IPR001806">
    <property type="entry name" value="Small_GTPase"/>
</dbReference>
<dbReference type="CDD" id="cd00157">
    <property type="entry name" value="Rho"/>
    <property type="match status" value="1"/>
</dbReference>
<evidence type="ECO:0000256" key="6">
    <source>
        <dbReference type="ARBA" id="ARBA00023134"/>
    </source>
</evidence>
<proteinExistence type="inferred from homology"/>
<comment type="caution">
    <text evidence="10">The sequence shown here is derived from an EMBL/GenBank/DDBJ whole genome shotgun (WGS) entry which is preliminary data.</text>
</comment>
<keyword evidence="4" id="KW-0488">Methylation</keyword>
<dbReference type="SMART" id="SM00174">
    <property type="entry name" value="RHO"/>
    <property type="match status" value="1"/>
</dbReference>
<sequence length="196" mass="21792">MSDIDLKSGKDVSIKVVVIGDAAVGKSCLLLSYANNSFPEDYIPTVFDNYSANMIYKDTNVTLGLWDSAGTSEYDSQRILSYPDTNVFLIVYDISNASSLNKVDKWVKEIKPFSNDGQIPFMLVGNKLDLRSDPAVKDKCTSKTEAEKIAKKIGAKRWIETSAKTQENLSLVFQNCVDVVAEANEGKEKKNRCKQQ</sequence>
<dbReference type="SMART" id="SM00173">
    <property type="entry name" value="RAS"/>
    <property type="match status" value="1"/>
</dbReference>
<dbReference type="PROSITE" id="PS51420">
    <property type="entry name" value="RHO"/>
    <property type="match status" value="1"/>
</dbReference>
<dbReference type="Gene3D" id="3.40.50.300">
    <property type="entry name" value="P-loop containing nucleotide triphosphate hydrolases"/>
    <property type="match status" value="1"/>
</dbReference>
<evidence type="ECO:0000256" key="3">
    <source>
        <dbReference type="ARBA" id="ARBA00022475"/>
    </source>
</evidence>
<dbReference type="GO" id="GO:0003924">
    <property type="term" value="F:GTPase activity"/>
    <property type="evidence" value="ECO:0007669"/>
    <property type="project" value="InterPro"/>
</dbReference>
<dbReference type="InterPro" id="IPR027417">
    <property type="entry name" value="P-loop_NTPase"/>
</dbReference>
<evidence type="ECO:0000313" key="10">
    <source>
        <dbReference type="EMBL" id="KAL0486106.1"/>
    </source>
</evidence>
<keyword evidence="5" id="KW-0547">Nucleotide-binding</keyword>
<dbReference type="EMBL" id="JAOPGA020001202">
    <property type="protein sequence ID" value="KAL0486106.1"/>
    <property type="molecule type" value="Genomic_DNA"/>
</dbReference>
<dbReference type="InterPro" id="IPR005225">
    <property type="entry name" value="Small_GTP-bd"/>
</dbReference>
<dbReference type="SMART" id="SM00175">
    <property type="entry name" value="RAB"/>
    <property type="match status" value="1"/>
</dbReference>
<dbReference type="Proteomes" id="UP001431209">
    <property type="component" value="Unassembled WGS sequence"/>
</dbReference>
<dbReference type="SUPFAM" id="SSF52540">
    <property type="entry name" value="P-loop containing nucleoside triphosphate hydrolases"/>
    <property type="match status" value="1"/>
</dbReference>
<evidence type="ECO:0000256" key="4">
    <source>
        <dbReference type="ARBA" id="ARBA00022481"/>
    </source>
</evidence>
<accession>A0AAW2ZAE4</accession>
<dbReference type="PANTHER" id="PTHR24072">
    <property type="entry name" value="RHO FAMILY GTPASE"/>
    <property type="match status" value="1"/>
</dbReference>
<dbReference type="NCBIfam" id="TIGR00231">
    <property type="entry name" value="small_GTP"/>
    <property type="match status" value="1"/>
</dbReference>
<evidence type="ECO:0000256" key="8">
    <source>
        <dbReference type="ARBA" id="ARBA00023288"/>
    </source>
</evidence>
<keyword evidence="11" id="KW-1185">Reference proteome</keyword>
<protein>
    <submittedName>
        <fullName evidence="10">Rac-like GTP-binding protein</fullName>
    </submittedName>
</protein>
<dbReference type="PROSITE" id="PS51421">
    <property type="entry name" value="RAS"/>
    <property type="match status" value="1"/>
</dbReference>
<dbReference type="FunFam" id="3.40.50.300:FF:000983">
    <property type="entry name" value="Rho family GTPase"/>
    <property type="match status" value="1"/>
</dbReference>
<evidence type="ECO:0000256" key="7">
    <source>
        <dbReference type="ARBA" id="ARBA00023136"/>
    </source>
</evidence>
<dbReference type="Pfam" id="PF00071">
    <property type="entry name" value="Ras"/>
    <property type="match status" value="1"/>
</dbReference>
<evidence type="ECO:0000256" key="9">
    <source>
        <dbReference type="ARBA" id="ARBA00023289"/>
    </source>
</evidence>
<keyword evidence="9" id="KW-0636">Prenylation</keyword>
<dbReference type="PROSITE" id="PS51419">
    <property type="entry name" value="RAB"/>
    <property type="match status" value="1"/>
</dbReference>
<reference evidence="10 11" key="1">
    <citation type="submission" date="2024-03" db="EMBL/GenBank/DDBJ databases">
        <title>The Acrasis kona genome and developmental transcriptomes reveal deep origins of eukaryotic multicellular pathways.</title>
        <authorList>
            <person name="Sheikh S."/>
            <person name="Fu C.-J."/>
            <person name="Brown M.W."/>
            <person name="Baldauf S.L."/>
        </authorList>
    </citation>
    <scope>NUCLEOTIDE SEQUENCE [LARGE SCALE GENOMIC DNA]</scope>
    <source>
        <strain evidence="10 11">ATCC MYA-3509</strain>
    </source>
</reference>
<dbReference type="AlphaFoldDB" id="A0AAW2ZAE4"/>
<name>A0AAW2ZAE4_9EUKA</name>
<comment type="subcellular location">
    <subcellularLocation>
        <location evidence="1">Cell membrane</location>
        <topology evidence="1">Lipid-anchor</topology>
        <orientation evidence="1">Cytoplasmic side</orientation>
    </subcellularLocation>
</comment>
<keyword evidence="6" id="KW-0342">GTP-binding</keyword>